<keyword evidence="5 10" id="KW-0418">Kinase</keyword>
<dbReference type="FunFam" id="3.30.565.10:FF:000010">
    <property type="entry name" value="Sensor histidine kinase RcsC"/>
    <property type="match status" value="1"/>
</dbReference>
<feature type="modified residue" description="4-aspartylphosphate" evidence="7">
    <location>
        <position position="53"/>
    </location>
</feature>
<dbReference type="Pfam" id="PF00072">
    <property type="entry name" value="Response_reg"/>
    <property type="match status" value="1"/>
</dbReference>
<keyword evidence="4" id="KW-0808">Transferase</keyword>
<dbReference type="Gene3D" id="3.40.50.2300">
    <property type="match status" value="1"/>
</dbReference>
<dbReference type="CDD" id="cd00082">
    <property type="entry name" value="HisKA"/>
    <property type="match status" value="1"/>
</dbReference>
<dbReference type="GO" id="GO:0005886">
    <property type="term" value="C:plasma membrane"/>
    <property type="evidence" value="ECO:0007669"/>
    <property type="project" value="TreeGrafter"/>
</dbReference>
<accession>B5EAD2</accession>
<dbReference type="OrthoDB" id="9787818at2"/>
<reference evidence="10 11" key="1">
    <citation type="submission" date="2008-07" db="EMBL/GenBank/DDBJ databases">
        <title>Complete sequence of Geobacter bemidjiensis BEM.</title>
        <authorList>
            <consortium name="US DOE Joint Genome Institute"/>
            <person name="Lucas S."/>
            <person name="Copeland A."/>
            <person name="Lapidus A."/>
            <person name="Glavina del Rio T."/>
            <person name="Dalin E."/>
            <person name="Tice H."/>
            <person name="Bruce D."/>
            <person name="Goodwin L."/>
            <person name="Pitluck S."/>
            <person name="Kiss H."/>
            <person name="Brettin T."/>
            <person name="Detter J.C."/>
            <person name="Han C."/>
            <person name="Kuske C.R."/>
            <person name="Schmutz J."/>
            <person name="Larimer F."/>
            <person name="Land M."/>
            <person name="Hauser L."/>
            <person name="Kyrpides N."/>
            <person name="Lykidis A."/>
            <person name="Lovley D."/>
            <person name="Richardson P."/>
        </authorList>
    </citation>
    <scope>NUCLEOTIDE SEQUENCE [LARGE SCALE GENOMIC DNA]</scope>
    <source>
        <strain evidence="11">ATCC BAA-1014 / DSM 16622 / JCM 12645 / Bem</strain>
    </source>
</reference>
<evidence type="ECO:0000256" key="6">
    <source>
        <dbReference type="ARBA" id="ARBA00023012"/>
    </source>
</evidence>
<dbReference type="PRINTS" id="PR00344">
    <property type="entry name" value="BCTRLSENSOR"/>
</dbReference>
<dbReference type="AlphaFoldDB" id="B5EAD2"/>
<evidence type="ECO:0000256" key="1">
    <source>
        <dbReference type="ARBA" id="ARBA00000085"/>
    </source>
</evidence>
<sequence>MKRQTVMIVDDTPANIEILSETLGEEYELFFATSGADALELIRADKPDLILLDIMMPGMDGYELCSILKGDPATRDIPIIFVTAMIGEEEEIKGLELGAIDYLTKPISPHIVRARVKNHLELKRYRDLLETLASAADRAKKEFLRSVSHELRTPLTPIIGMTDLVLDSEEDDNKRKYLTMVQKSALRLLGIVEDLIETSRLEGEGTAPEYRPFLLKAFLDTVAMEARTQAEGKGLDFMVTLDPALPEAVSSDQAMLHKVLTMLLGNAVKFTTAGKISLEVHLQEVAGEQMLQFSVADTGVGIDPADLERVFSDFTQSDGSITRSFPGLGLGLTLARRMTELMDGSIWAESSPGGGSLFQMQIPLLLPESESADAPPASDGVRQ</sequence>
<dbReference type="Pfam" id="PF00512">
    <property type="entry name" value="HisKA"/>
    <property type="match status" value="1"/>
</dbReference>
<keyword evidence="3 7" id="KW-0597">Phosphoprotein</keyword>
<evidence type="ECO:0000256" key="4">
    <source>
        <dbReference type="ARBA" id="ARBA00022679"/>
    </source>
</evidence>
<dbReference type="InterPro" id="IPR003661">
    <property type="entry name" value="HisK_dim/P_dom"/>
</dbReference>
<evidence type="ECO:0000256" key="7">
    <source>
        <dbReference type="PROSITE-ProRule" id="PRU00169"/>
    </source>
</evidence>
<dbReference type="InterPro" id="IPR036097">
    <property type="entry name" value="HisK_dim/P_sf"/>
</dbReference>
<dbReference type="Pfam" id="PF02518">
    <property type="entry name" value="HATPase_c"/>
    <property type="match status" value="1"/>
</dbReference>
<evidence type="ECO:0000256" key="3">
    <source>
        <dbReference type="ARBA" id="ARBA00022553"/>
    </source>
</evidence>
<dbReference type="HOGENOM" id="CLU_000445_114_72_7"/>
<keyword evidence="11" id="KW-1185">Reference proteome</keyword>
<evidence type="ECO:0000313" key="11">
    <source>
        <dbReference type="Proteomes" id="UP000008825"/>
    </source>
</evidence>
<feature type="domain" description="Histidine kinase" evidence="8">
    <location>
        <begin position="146"/>
        <end position="366"/>
    </location>
</feature>
<dbReference type="STRING" id="404380.Gbem_3274"/>
<evidence type="ECO:0000256" key="2">
    <source>
        <dbReference type="ARBA" id="ARBA00012438"/>
    </source>
</evidence>
<organism evidence="10 11">
    <name type="scientific">Citrifermentans bemidjiense (strain ATCC BAA-1014 / DSM 16622 / JCM 12645 / Bem)</name>
    <name type="common">Geobacter bemidjiensis</name>
    <dbReference type="NCBI Taxonomy" id="404380"/>
    <lineage>
        <taxon>Bacteria</taxon>
        <taxon>Pseudomonadati</taxon>
        <taxon>Thermodesulfobacteriota</taxon>
        <taxon>Desulfuromonadia</taxon>
        <taxon>Geobacterales</taxon>
        <taxon>Geobacteraceae</taxon>
        <taxon>Citrifermentans</taxon>
    </lineage>
</organism>
<dbReference type="RefSeq" id="WP_012531702.1">
    <property type="nucleotide sequence ID" value="NC_011146.1"/>
</dbReference>
<dbReference type="InterPro" id="IPR005467">
    <property type="entry name" value="His_kinase_dom"/>
</dbReference>
<dbReference type="Proteomes" id="UP000008825">
    <property type="component" value="Chromosome"/>
</dbReference>
<keyword evidence="6" id="KW-0902">Two-component regulatory system</keyword>
<gene>
    <name evidence="10" type="ordered locus">Gbem_3274</name>
</gene>
<dbReference type="PROSITE" id="PS50109">
    <property type="entry name" value="HIS_KIN"/>
    <property type="match status" value="1"/>
</dbReference>
<name>B5EAD2_CITBB</name>
<evidence type="ECO:0000259" key="8">
    <source>
        <dbReference type="PROSITE" id="PS50109"/>
    </source>
</evidence>
<dbReference type="SUPFAM" id="SSF47384">
    <property type="entry name" value="Homodimeric domain of signal transducing histidine kinase"/>
    <property type="match status" value="1"/>
</dbReference>
<dbReference type="Gene3D" id="1.10.287.130">
    <property type="match status" value="1"/>
</dbReference>
<evidence type="ECO:0000313" key="10">
    <source>
        <dbReference type="EMBL" id="ACH40271.1"/>
    </source>
</evidence>
<dbReference type="SMART" id="SM00387">
    <property type="entry name" value="HATPase_c"/>
    <property type="match status" value="1"/>
</dbReference>
<dbReference type="eggNOG" id="COG3437">
    <property type="taxonomic scope" value="Bacteria"/>
</dbReference>
<evidence type="ECO:0000256" key="5">
    <source>
        <dbReference type="ARBA" id="ARBA00022777"/>
    </source>
</evidence>
<dbReference type="CDD" id="cd19920">
    <property type="entry name" value="REC_PA4781-like"/>
    <property type="match status" value="1"/>
</dbReference>
<feature type="domain" description="Response regulatory" evidence="9">
    <location>
        <begin position="5"/>
        <end position="120"/>
    </location>
</feature>
<dbReference type="EMBL" id="CP001124">
    <property type="protein sequence ID" value="ACH40271.1"/>
    <property type="molecule type" value="Genomic_DNA"/>
</dbReference>
<dbReference type="PROSITE" id="PS50110">
    <property type="entry name" value="RESPONSE_REGULATORY"/>
    <property type="match status" value="1"/>
</dbReference>
<proteinExistence type="predicted"/>
<dbReference type="SUPFAM" id="SSF52172">
    <property type="entry name" value="CheY-like"/>
    <property type="match status" value="1"/>
</dbReference>
<dbReference type="InterPro" id="IPR011006">
    <property type="entry name" value="CheY-like_superfamily"/>
</dbReference>
<dbReference type="SMART" id="SM00448">
    <property type="entry name" value="REC"/>
    <property type="match status" value="1"/>
</dbReference>
<dbReference type="Gene3D" id="3.30.565.10">
    <property type="entry name" value="Histidine kinase-like ATPase, C-terminal domain"/>
    <property type="match status" value="1"/>
</dbReference>
<dbReference type="SMART" id="SM00388">
    <property type="entry name" value="HisKA"/>
    <property type="match status" value="1"/>
</dbReference>
<dbReference type="InterPro" id="IPR003594">
    <property type="entry name" value="HATPase_dom"/>
</dbReference>
<dbReference type="KEGG" id="gbm:Gbem_3274"/>
<dbReference type="GO" id="GO:0000155">
    <property type="term" value="F:phosphorelay sensor kinase activity"/>
    <property type="evidence" value="ECO:0007669"/>
    <property type="project" value="InterPro"/>
</dbReference>
<dbReference type="GO" id="GO:0009927">
    <property type="term" value="F:histidine phosphotransfer kinase activity"/>
    <property type="evidence" value="ECO:0007669"/>
    <property type="project" value="TreeGrafter"/>
</dbReference>
<evidence type="ECO:0000259" key="9">
    <source>
        <dbReference type="PROSITE" id="PS50110"/>
    </source>
</evidence>
<dbReference type="InterPro" id="IPR036890">
    <property type="entry name" value="HATPase_C_sf"/>
</dbReference>
<dbReference type="EC" id="2.7.13.3" evidence="2"/>
<dbReference type="InterPro" id="IPR004358">
    <property type="entry name" value="Sig_transdc_His_kin-like_C"/>
</dbReference>
<dbReference type="CDD" id="cd16922">
    <property type="entry name" value="HATPase_EvgS-ArcB-TorS-like"/>
    <property type="match status" value="1"/>
</dbReference>
<dbReference type="FunFam" id="1.10.287.130:FF:000001">
    <property type="entry name" value="Two-component sensor histidine kinase"/>
    <property type="match status" value="1"/>
</dbReference>
<dbReference type="PANTHER" id="PTHR43047">
    <property type="entry name" value="TWO-COMPONENT HISTIDINE PROTEIN KINASE"/>
    <property type="match status" value="1"/>
</dbReference>
<dbReference type="InterPro" id="IPR001789">
    <property type="entry name" value="Sig_transdc_resp-reg_receiver"/>
</dbReference>
<comment type="catalytic activity">
    <reaction evidence="1">
        <text>ATP + protein L-histidine = ADP + protein N-phospho-L-histidine.</text>
        <dbReference type="EC" id="2.7.13.3"/>
    </reaction>
</comment>
<dbReference type="PANTHER" id="PTHR43047:SF72">
    <property type="entry name" value="OSMOSENSING HISTIDINE PROTEIN KINASE SLN1"/>
    <property type="match status" value="1"/>
</dbReference>
<protein>
    <recommendedName>
        <fullName evidence="2">histidine kinase</fullName>
        <ecNumber evidence="2">2.7.13.3</ecNumber>
    </recommendedName>
</protein>
<reference evidence="10 11" key="2">
    <citation type="journal article" date="2010" name="BMC Genomics">
        <title>The genome of Geobacter bemidjiensis, exemplar for the subsurface clade of Geobacter species that predominate in Fe(III)-reducing subsurface environments.</title>
        <authorList>
            <person name="Aklujkar M."/>
            <person name="Young N.D."/>
            <person name="Holmes D."/>
            <person name="Chavan M."/>
            <person name="Risso C."/>
            <person name="Kiss H.E."/>
            <person name="Han C.S."/>
            <person name="Land M.L."/>
            <person name="Lovley D.R."/>
        </authorList>
    </citation>
    <scope>NUCLEOTIDE SEQUENCE [LARGE SCALE GENOMIC DNA]</scope>
    <source>
        <strain evidence="11">ATCC BAA-1014 / DSM 16622 / JCM 12645 / Bem</strain>
    </source>
</reference>
<dbReference type="SUPFAM" id="SSF55874">
    <property type="entry name" value="ATPase domain of HSP90 chaperone/DNA topoisomerase II/histidine kinase"/>
    <property type="match status" value="1"/>
</dbReference>